<keyword evidence="2" id="KW-1185">Reference proteome</keyword>
<dbReference type="AlphaFoldDB" id="A0A1E4RBZ7"/>
<dbReference type="RefSeq" id="XP_020073844.1">
    <property type="nucleotide sequence ID" value="XM_020223155.1"/>
</dbReference>
<reference evidence="2" key="1">
    <citation type="submission" date="2016-05" db="EMBL/GenBank/DDBJ databases">
        <title>Comparative genomics of biotechnologically important yeasts.</title>
        <authorList>
            <consortium name="DOE Joint Genome Institute"/>
            <person name="Riley R."/>
            <person name="Haridas S."/>
            <person name="Wolfe K.H."/>
            <person name="Lopes M.R."/>
            <person name="Hittinger C.T."/>
            <person name="Goker M."/>
            <person name="Salamov A."/>
            <person name="Wisecaver J."/>
            <person name="Long T.M."/>
            <person name="Aerts A.L."/>
            <person name="Barry K."/>
            <person name="Choi C."/>
            <person name="Clum A."/>
            <person name="Coughlan A.Y."/>
            <person name="Deshpande S."/>
            <person name="Douglass A.P."/>
            <person name="Hanson S.J."/>
            <person name="Klenk H.-P."/>
            <person name="Labutti K."/>
            <person name="Lapidus A."/>
            <person name="Lindquist E."/>
            <person name="Lipzen A."/>
            <person name="Meier-Kolthoff J.P."/>
            <person name="Ohm R.A."/>
            <person name="Otillar R.P."/>
            <person name="Pangilinan J."/>
            <person name="Peng Y."/>
            <person name="Rokas A."/>
            <person name="Rosa C.A."/>
            <person name="Scheuner C."/>
            <person name="Sibirny A.A."/>
            <person name="Slot J.C."/>
            <person name="Stielow J.B."/>
            <person name="Sun H."/>
            <person name="Kurtzman C.P."/>
            <person name="Blackwell M."/>
            <person name="Grigoriev I.V."/>
            <person name="Jeffries T.W."/>
        </authorList>
    </citation>
    <scope>NUCLEOTIDE SEQUENCE [LARGE SCALE GENOMIC DNA]</scope>
    <source>
        <strain evidence="2">NRRL Y-1933</strain>
    </source>
</reference>
<organism evidence="1 2">
    <name type="scientific">Hyphopichia burtonii NRRL Y-1933</name>
    <dbReference type="NCBI Taxonomy" id="984485"/>
    <lineage>
        <taxon>Eukaryota</taxon>
        <taxon>Fungi</taxon>
        <taxon>Dikarya</taxon>
        <taxon>Ascomycota</taxon>
        <taxon>Saccharomycotina</taxon>
        <taxon>Pichiomycetes</taxon>
        <taxon>Debaryomycetaceae</taxon>
        <taxon>Hyphopichia</taxon>
    </lineage>
</organism>
<evidence type="ECO:0000313" key="1">
    <source>
        <dbReference type="EMBL" id="ODV64777.1"/>
    </source>
</evidence>
<dbReference type="EMBL" id="KV454546">
    <property type="protein sequence ID" value="ODV64777.1"/>
    <property type="molecule type" value="Genomic_DNA"/>
</dbReference>
<dbReference type="GeneID" id="30997704"/>
<sequence length="60" mass="7296">MKPREETTSDWQSNDFMRRKGGQWENKIIWRKLFRKTETNNIKTNEAGKLNKIAIEQTWL</sequence>
<gene>
    <name evidence="1" type="ORF">HYPBUDRAFT_232889</name>
</gene>
<protein>
    <submittedName>
        <fullName evidence="1">Uncharacterized protein</fullName>
    </submittedName>
</protein>
<dbReference type="Proteomes" id="UP000095085">
    <property type="component" value="Unassembled WGS sequence"/>
</dbReference>
<name>A0A1E4RBZ7_9ASCO</name>
<accession>A0A1E4RBZ7</accession>
<evidence type="ECO:0000313" key="2">
    <source>
        <dbReference type="Proteomes" id="UP000095085"/>
    </source>
</evidence>
<proteinExistence type="predicted"/>